<gene>
    <name evidence="2" type="ORF">MNEG_11786</name>
</gene>
<dbReference type="RefSeq" id="XP_013895195.1">
    <property type="nucleotide sequence ID" value="XM_014039741.1"/>
</dbReference>
<evidence type="ECO:0000313" key="2">
    <source>
        <dbReference type="EMBL" id="KIY96175.1"/>
    </source>
</evidence>
<proteinExistence type="predicted"/>
<dbReference type="Proteomes" id="UP000054498">
    <property type="component" value="Unassembled WGS sequence"/>
</dbReference>
<dbReference type="GeneID" id="25729083"/>
<name>A0A0D2MN71_9CHLO</name>
<feature type="region of interest" description="Disordered" evidence="1">
    <location>
        <begin position="46"/>
        <end position="71"/>
    </location>
</feature>
<feature type="non-terminal residue" evidence="2">
    <location>
        <position position="1"/>
    </location>
</feature>
<reference evidence="2 3" key="1">
    <citation type="journal article" date="2013" name="BMC Genomics">
        <title>Reconstruction of the lipid metabolism for the microalga Monoraphidium neglectum from its genome sequence reveals characteristics suitable for biofuel production.</title>
        <authorList>
            <person name="Bogen C."/>
            <person name="Al-Dilaimi A."/>
            <person name="Albersmeier A."/>
            <person name="Wichmann J."/>
            <person name="Grundmann M."/>
            <person name="Rupp O."/>
            <person name="Lauersen K.J."/>
            <person name="Blifernez-Klassen O."/>
            <person name="Kalinowski J."/>
            <person name="Goesmann A."/>
            <person name="Mussgnug J.H."/>
            <person name="Kruse O."/>
        </authorList>
    </citation>
    <scope>NUCLEOTIDE SEQUENCE [LARGE SCALE GENOMIC DNA]</scope>
    <source>
        <strain evidence="2 3">SAG 48.87</strain>
    </source>
</reference>
<evidence type="ECO:0000313" key="3">
    <source>
        <dbReference type="Proteomes" id="UP000054498"/>
    </source>
</evidence>
<sequence length="98" mass="9905">SHQHLTEQLLAAAGVTGSLTASQQALASRLAALQLAAKQQRLARQAAEAEAVGGTAEDGRAAGPLAGPADSGEGVFWPTCMSDVCMIGDIASLRCSNE</sequence>
<protein>
    <submittedName>
        <fullName evidence="2">Uncharacterized protein</fullName>
    </submittedName>
</protein>
<feature type="compositionally biased region" description="Low complexity" evidence="1">
    <location>
        <begin position="46"/>
        <end position="55"/>
    </location>
</feature>
<dbReference type="KEGG" id="mng:MNEG_11786"/>
<organism evidence="2 3">
    <name type="scientific">Monoraphidium neglectum</name>
    <dbReference type="NCBI Taxonomy" id="145388"/>
    <lineage>
        <taxon>Eukaryota</taxon>
        <taxon>Viridiplantae</taxon>
        <taxon>Chlorophyta</taxon>
        <taxon>core chlorophytes</taxon>
        <taxon>Chlorophyceae</taxon>
        <taxon>CS clade</taxon>
        <taxon>Sphaeropleales</taxon>
        <taxon>Selenastraceae</taxon>
        <taxon>Monoraphidium</taxon>
    </lineage>
</organism>
<accession>A0A0D2MN71</accession>
<dbReference type="EMBL" id="KK103125">
    <property type="protein sequence ID" value="KIY96175.1"/>
    <property type="molecule type" value="Genomic_DNA"/>
</dbReference>
<evidence type="ECO:0000256" key="1">
    <source>
        <dbReference type="SAM" id="MobiDB-lite"/>
    </source>
</evidence>
<dbReference type="AlphaFoldDB" id="A0A0D2MN71"/>
<keyword evidence="3" id="KW-1185">Reference proteome</keyword>